<evidence type="ECO:0000256" key="2">
    <source>
        <dbReference type="ARBA" id="ARBA00016109"/>
    </source>
</evidence>
<dbReference type="NCBIfam" id="TIGR01903">
    <property type="entry name" value="cas5_csm4"/>
    <property type="match status" value="1"/>
</dbReference>
<keyword evidence="3" id="KW-0694">RNA-binding</keyword>
<comment type="caution">
    <text evidence="5">The sequence shown here is derived from an EMBL/GenBank/DDBJ whole genome shotgun (WGS) entry which is preliminary data.</text>
</comment>
<evidence type="ECO:0000256" key="4">
    <source>
        <dbReference type="ARBA" id="ARBA00023118"/>
    </source>
</evidence>
<evidence type="ECO:0000256" key="1">
    <source>
        <dbReference type="ARBA" id="ARBA00005772"/>
    </source>
</evidence>
<comment type="similarity">
    <text evidence="1">Belongs to the CRISPR-associated Csm4 family.</text>
</comment>
<organism evidence="5">
    <name type="scientific">Caldimicrobium thiodismutans</name>
    <dbReference type="NCBI Taxonomy" id="1653476"/>
    <lineage>
        <taxon>Bacteria</taxon>
        <taxon>Pseudomonadati</taxon>
        <taxon>Thermodesulfobacteriota</taxon>
        <taxon>Thermodesulfobacteria</taxon>
        <taxon>Thermodesulfobacteriales</taxon>
        <taxon>Thermodesulfobacteriaceae</taxon>
        <taxon>Caldimicrobium</taxon>
    </lineage>
</organism>
<dbReference type="GO" id="GO:0051607">
    <property type="term" value="P:defense response to virus"/>
    <property type="evidence" value="ECO:0007669"/>
    <property type="project" value="UniProtKB-KW"/>
</dbReference>
<gene>
    <name evidence="5" type="ORF">ENT73_05065</name>
</gene>
<protein>
    <recommendedName>
        <fullName evidence="2">CRISPR system Cms protein Csm4</fullName>
    </recommendedName>
</protein>
<proteinExistence type="inferred from homology"/>
<dbReference type="EMBL" id="DSZU01000087">
    <property type="protein sequence ID" value="HGV55439.1"/>
    <property type="molecule type" value="Genomic_DNA"/>
</dbReference>
<sequence length="313" mass="35570">MKIYQINIRPLTGFGSPIKGDTLFGQLCWQIYYDPGLLGKSLEVLLSDYSSSPFLIVSSAFPVIEGKIYLKTPSLPLHFLFNEKKDKLIEKRKELKEKKYFPLDLPLNFVDNSPFEKLENIIRVDEQVRASIHRLTNTTGEAPFTPYPVKKIWYLTELALFCGLRDGLPLEGLIEALRRVGLTGYGKDASVGLGKFEVLSWREIDFYDKVKSFNAYYTLSPSLPDLPKEKYKRIYYEPFVRFGRHGDQLSCSPNPFKAPLLLAEEGAIYVPQDADKRLFLGRAIKGHSSIEPNTVHQGYSLVIPVKVPEEAAV</sequence>
<dbReference type="InterPro" id="IPR005510">
    <property type="entry name" value="Csm4"/>
</dbReference>
<evidence type="ECO:0000256" key="3">
    <source>
        <dbReference type="ARBA" id="ARBA00022884"/>
    </source>
</evidence>
<dbReference type="GO" id="GO:0003723">
    <property type="term" value="F:RNA binding"/>
    <property type="evidence" value="ECO:0007669"/>
    <property type="project" value="UniProtKB-KW"/>
</dbReference>
<reference evidence="5" key="1">
    <citation type="journal article" date="2020" name="mSystems">
        <title>Genome- and Community-Level Interaction Insights into Carbon Utilization and Element Cycling Functions of Hydrothermarchaeota in Hydrothermal Sediment.</title>
        <authorList>
            <person name="Zhou Z."/>
            <person name="Liu Y."/>
            <person name="Xu W."/>
            <person name="Pan J."/>
            <person name="Luo Z.H."/>
            <person name="Li M."/>
        </authorList>
    </citation>
    <scope>NUCLEOTIDE SEQUENCE [LARGE SCALE GENOMIC DNA]</scope>
    <source>
        <strain evidence="5">SpSt-605</strain>
    </source>
</reference>
<accession>A0A832GQW9</accession>
<evidence type="ECO:0000313" key="5">
    <source>
        <dbReference type="EMBL" id="HGV55439.1"/>
    </source>
</evidence>
<name>A0A832GQW9_9BACT</name>
<keyword evidence="4" id="KW-0051">Antiviral defense</keyword>
<dbReference type="AlphaFoldDB" id="A0A832GQW9"/>